<keyword evidence="7" id="KW-0539">Nucleus</keyword>
<comment type="subcellular location">
    <subcellularLocation>
        <location evidence="1">Nucleus</location>
    </subcellularLocation>
</comment>
<dbReference type="Gene3D" id="1.10.340.40">
    <property type="entry name" value="Nuclear abundant poly(A) RNA-bind protein 2, N-terminal domain"/>
    <property type="match status" value="1"/>
</dbReference>
<evidence type="ECO:0000256" key="1">
    <source>
        <dbReference type="ARBA" id="ARBA00004123"/>
    </source>
</evidence>
<feature type="compositionally biased region" description="Low complexity" evidence="8">
    <location>
        <begin position="88"/>
        <end position="107"/>
    </location>
</feature>
<dbReference type="eggNOG" id="KOG3702">
    <property type="taxonomic scope" value="Eukaryota"/>
</dbReference>
<name>M3D522_SPHMS</name>
<dbReference type="AlphaFoldDB" id="M3D522"/>
<feature type="region of interest" description="Disordered" evidence="8">
    <location>
        <begin position="269"/>
        <end position="341"/>
    </location>
</feature>
<feature type="compositionally biased region" description="Gly residues" evidence="8">
    <location>
        <begin position="276"/>
        <end position="304"/>
    </location>
</feature>
<evidence type="ECO:0000256" key="5">
    <source>
        <dbReference type="ARBA" id="ARBA00022771"/>
    </source>
</evidence>
<evidence type="ECO:0000256" key="4">
    <source>
        <dbReference type="ARBA" id="ARBA00022737"/>
    </source>
</evidence>
<dbReference type="Proteomes" id="UP000016931">
    <property type="component" value="Unassembled WGS sequence"/>
</dbReference>
<feature type="domain" description="Nab2-like CCCH zinc finger" evidence="9">
    <location>
        <begin position="458"/>
        <end position="477"/>
    </location>
</feature>
<dbReference type="Pfam" id="PF14608">
    <property type="entry name" value="zf-CCCH_2"/>
    <property type="match status" value="3"/>
</dbReference>
<dbReference type="HOGENOM" id="CLU_027088_1_0_1"/>
<dbReference type="OMA" id="CPYAHQS"/>
<feature type="compositionally biased region" description="Low complexity" evidence="8">
    <location>
        <begin position="115"/>
        <end position="126"/>
    </location>
</feature>
<dbReference type="Pfam" id="PF22683">
    <property type="entry name" value="Nab2-like_zf-CCCH"/>
    <property type="match status" value="1"/>
</dbReference>
<keyword evidence="6" id="KW-0862">Zinc</keyword>
<dbReference type="InterPro" id="IPR040366">
    <property type="entry name" value="Nab2/ZC3H14"/>
</dbReference>
<evidence type="ECO:0000256" key="3">
    <source>
        <dbReference type="ARBA" id="ARBA00022723"/>
    </source>
</evidence>
<dbReference type="PANTHER" id="PTHR14738">
    <property type="entry name" value="ZINC FINGER CCCH DOMAIN-CONTAINING PROTEIN 14"/>
    <property type="match status" value="1"/>
</dbReference>
<gene>
    <name evidence="10" type="ORF">SEPMUDRAFT_149493</name>
</gene>
<dbReference type="EMBL" id="KB456264">
    <property type="protein sequence ID" value="EMF12974.1"/>
    <property type="molecule type" value="Genomic_DNA"/>
</dbReference>
<reference evidence="10 11" key="1">
    <citation type="journal article" date="2012" name="PLoS Pathog.">
        <title>Diverse lifestyles and strategies of plant pathogenesis encoded in the genomes of eighteen Dothideomycetes fungi.</title>
        <authorList>
            <person name="Ohm R.A."/>
            <person name="Feau N."/>
            <person name="Henrissat B."/>
            <person name="Schoch C.L."/>
            <person name="Horwitz B.A."/>
            <person name="Barry K.W."/>
            <person name="Condon B.J."/>
            <person name="Copeland A.C."/>
            <person name="Dhillon B."/>
            <person name="Glaser F."/>
            <person name="Hesse C.N."/>
            <person name="Kosti I."/>
            <person name="LaButti K."/>
            <person name="Lindquist E.A."/>
            <person name="Lucas S."/>
            <person name="Salamov A.A."/>
            <person name="Bradshaw R.E."/>
            <person name="Ciuffetti L."/>
            <person name="Hamelin R.C."/>
            <person name="Kema G.H.J."/>
            <person name="Lawrence C."/>
            <person name="Scott J.A."/>
            <person name="Spatafora J.W."/>
            <person name="Turgeon B.G."/>
            <person name="de Wit P.J.G.M."/>
            <person name="Zhong S."/>
            <person name="Goodwin S.B."/>
            <person name="Grigoriev I.V."/>
        </authorList>
    </citation>
    <scope>NUCLEOTIDE SEQUENCE [LARGE SCALE GENOMIC DNA]</scope>
    <source>
        <strain evidence="10 11">SO2202</strain>
    </source>
</reference>
<feature type="compositionally biased region" description="Low complexity" evidence="8">
    <location>
        <begin position="143"/>
        <end position="152"/>
    </location>
</feature>
<feature type="region of interest" description="Disordered" evidence="8">
    <location>
        <begin position="180"/>
        <end position="243"/>
    </location>
</feature>
<dbReference type="Gene3D" id="4.10.1000.30">
    <property type="match status" value="1"/>
</dbReference>
<comment type="similarity">
    <text evidence="2">Belongs to the ZC3H14 family.</text>
</comment>
<evidence type="ECO:0000313" key="10">
    <source>
        <dbReference type="EMBL" id="EMF12974.1"/>
    </source>
</evidence>
<keyword evidence="4" id="KW-0677">Repeat</keyword>
<dbReference type="GO" id="GO:0043488">
    <property type="term" value="P:regulation of mRNA stability"/>
    <property type="evidence" value="ECO:0007669"/>
    <property type="project" value="InterPro"/>
</dbReference>
<dbReference type="GO" id="GO:0005737">
    <property type="term" value="C:cytoplasm"/>
    <property type="evidence" value="ECO:0007669"/>
    <property type="project" value="TreeGrafter"/>
</dbReference>
<evidence type="ECO:0000256" key="2">
    <source>
        <dbReference type="ARBA" id="ARBA00008423"/>
    </source>
</evidence>
<dbReference type="GO" id="GO:0005634">
    <property type="term" value="C:nucleus"/>
    <property type="evidence" value="ECO:0007669"/>
    <property type="project" value="UniProtKB-SubCell"/>
</dbReference>
<evidence type="ECO:0000256" key="7">
    <source>
        <dbReference type="ARBA" id="ARBA00023242"/>
    </source>
</evidence>
<dbReference type="GO" id="GO:0008270">
    <property type="term" value="F:zinc ion binding"/>
    <property type="evidence" value="ECO:0007669"/>
    <property type="project" value="UniProtKB-KW"/>
</dbReference>
<dbReference type="InterPro" id="IPR043094">
    <property type="entry name" value="Nab2/ZC3H14_N_sf"/>
</dbReference>
<dbReference type="RefSeq" id="XP_016761095.1">
    <property type="nucleotide sequence ID" value="XM_016905586.1"/>
</dbReference>
<proteinExistence type="inferred from homology"/>
<keyword evidence="5" id="KW-0863">Zinc-finger</keyword>
<feature type="region of interest" description="Disordered" evidence="8">
    <location>
        <begin position="88"/>
        <end position="158"/>
    </location>
</feature>
<sequence length="533" mass="56277">MAAAVDAGSDHAQQLQNAIQPKLMENGWVTDENDMTLAEYVTMMIVNGKDAQGVQAELGTDLLAIGDDNPDVMEFTKWLFDQLRAITQPQQQSQSQPQPQQQQQIPQNNGTSDNAAQQTPAATQDATMEDTPAAGDAVPTGPRSMRNGSGAARGRGGRMLNQLNRNLDRTELPHNLSRIKGAAGAQGGGRINSHSARDAAPRGPKNNNSNIARGVSRMMNGRGGAQNSMPMMGGNAAPGPPADQQTQLQFMQMMEMQANLFQQMLQASQNGFGNAPRGGGRGGRGSRQLARGGGAGGGGRGGSGQTHTTLHAVDGKMPDGALPSGPIANGNGDGMELDGDDHTGRGGLFSTACRFDTACTNPSCGFAHRGPRTNMETVPMVDMTATCSYGAKCTNNTCTARHPSPAAVKAGGIPVPCKFYPNCQNANCPFTHPNSRPCKNGGDCTTPGCTFGHSKILCRYNPCLNQACPYKHEEGQKRGKFEDKVWTPGEKTDRFAEFKTEEGAEELILPGQANGNNGIKHEAQMEEVGDVVG</sequence>
<evidence type="ECO:0000313" key="11">
    <source>
        <dbReference type="Proteomes" id="UP000016931"/>
    </source>
</evidence>
<keyword evidence="11" id="KW-1185">Reference proteome</keyword>
<dbReference type="PANTHER" id="PTHR14738:SF29">
    <property type="entry name" value="ZINC FINGER CCCH DOMAIN-CONTAINING PROTEIN 14"/>
    <property type="match status" value="1"/>
</dbReference>
<organism evidence="10 11">
    <name type="scientific">Sphaerulina musiva (strain SO2202)</name>
    <name type="common">Poplar stem canker fungus</name>
    <name type="synonym">Septoria musiva</name>
    <dbReference type="NCBI Taxonomy" id="692275"/>
    <lineage>
        <taxon>Eukaryota</taxon>
        <taxon>Fungi</taxon>
        <taxon>Dikarya</taxon>
        <taxon>Ascomycota</taxon>
        <taxon>Pezizomycotina</taxon>
        <taxon>Dothideomycetes</taxon>
        <taxon>Dothideomycetidae</taxon>
        <taxon>Mycosphaerellales</taxon>
        <taxon>Mycosphaerellaceae</taxon>
        <taxon>Sphaerulina</taxon>
    </lineage>
</organism>
<evidence type="ECO:0000256" key="8">
    <source>
        <dbReference type="SAM" id="MobiDB-lite"/>
    </source>
</evidence>
<keyword evidence="3" id="KW-0479">Metal-binding</keyword>
<evidence type="ECO:0000259" key="9">
    <source>
        <dbReference type="Pfam" id="PF22683"/>
    </source>
</evidence>
<feature type="region of interest" description="Disordered" evidence="8">
    <location>
        <begin position="510"/>
        <end position="533"/>
    </location>
</feature>
<dbReference type="Gene3D" id="4.10.1000.40">
    <property type="match status" value="1"/>
</dbReference>
<dbReference type="GeneID" id="27902723"/>
<dbReference type="STRING" id="692275.M3D522"/>
<dbReference type="OrthoDB" id="438553at2759"/>
<dbReference type="InterPro" id="IPR055046">
    <property type="entry name" value="Nab2-like_Znf-CCCH"/>
</dbReference>
<evidence type="ECO:0000256" key="6">
    <source>
        <dbReference type="ARBA" id="ARBA00022833"/>
    </source>
</evidence>
<accession>M3D522</accession>
<dbReference type="GO" id="GO:0008143">
    <property type="term" value="F:poly(A) binding"/>
    <property type="evidence" value="ECO:0007669"/>
    <property type="project" value="InterPro"/>
</dbReference>
<protein>
    <recommendedName>
        <fullName evidence="9">Nab2-like CCCH zinc finger domain-containing protein</fullName>
    </recommendedName>
</protein>